<keyword evidence="6 7" id="KW-0472">Membrane</keyword>
<proteinExistence type="predicted"/>
<gene>
    <name evidence="9" type="ORF">C7B64_06075</name>
</gene>
<sequence length="385" mass="41470">MPKIPKSLFAEGLPALYAIAFLAGISIGLFNPFISTFMTEHQVEEVWIGANSTIYFLAIALGTPLIPKVLRQIGLRRTMMLGLILTGLSAPLFPLTNQLSLWFLIRIVMGMGVCLYLVCEQTGLNYFCQESDRALVNGLNALFFSFGFGIGPVMGASIYKYSPNLAFALGGALILSGAVVVWLSLPEKQITFHPLKGNHLVKKLTIPLQGAFAYGFTVATLVSLYPVYLLKQNQSLEQIGYTFSFFVAGSVLATVPVTHLGDKFGRGKILSLIAGVSLFSLLSLSISPYPQLNPLFSFLAGASVSPILPLTLALIGEKLPTSQLSAGSSLLTATYSLGCTAGPLLSSLMMNQFNEQYIFSLAILIFTAFMISLSLIKPAPKIVNC</sequence>
<feature type="transmembrane region" description="Helical" evidence="7">
    <location>
        <begin position="206"/>
        <end position="227"/>
    </location>
</feature>
<feature type="transmembrane region" description="Helical" evidence="7">
    <location>
        <begin position="139"/>
        <end position="159"/>
    </location>
</feature>
<evidence type="ECO:0000256" key="5">
    <source>
        <dbReference type="ARBA" id="ARBA00022989"/>
    </source>
</evidence>
<name>A0A2T1C6M7_9CYAN</name>
<feature type="domain" description="Major facilitator superfamily (MFS) profile" evidence="8">
    <location>
        <begin position="12"/>
        <end position="380"/>
    </location>
</feature>
<dbReference type="PANTHER" id="PTHR23521">
    <property type="entry name" value="TRANSPORTER MFS SUPERFAMILY"/>
    <property type="match status" value="1"/>
</dbReference>
<evidence type="ECO:0000256" key="2">
    <source>
        <dbReference type="ARBA" id="ARBA00022448"/>
    </source>
</evidence>
<evidence type="ECO:0000313" key="10">
    <source>
        <dbReference type="Proteomes" id="UP000238762"/>
    </source>
</evidence>
<dbReference type="GO" id="GO:0022857">
    <property type="term" value="F:transmembrane transporter activity"/>
    <property type="evidence" value="ECO:0007669"/>
    <property type="project" value="InterPro"/>
</dbReference>
<keyword evidence="10" id="KW-1185">Reference proteome</keyword>
<keyword evidence="2" id="KW-0813">Transport</keyword>
<organism evidence="9 10">
    <name type="scientific">Merismopedia glauca CCAP 1448/3</name>
    <dbReference type="NCBI Taxonomy" id="1296344"/>
    <lineage>
        <taxon>Bacteria</taxon>
        <taxon>Bacillati</taxon>
        <taxon>Cyanobacteriota</taxon>
        <taxon>Cyanophyceae</taxon>
        <taxon>Synechococcales</taxon>
        <taxon>Merismopediaceae</taxon>
        <taxon>Merismopedia</taxon>
    </lineage>
</organism>
<evidence type="ECO:0000256" key="4">
    <source>
        <dbReference type="ARBA" id="ARBA00022692"/>
    </source>
</evidence>
<evidence type="ECO:0000256" key="6">
    <source>
        <dbReference type="ARBA" id="ARBA00023136"/>
    </source>
</evidence>
<keyword evidence="3" id="KW-1003">Cell membrane</keyword>
<feature type="transmembrane region" description="Helical" evidence="7">
    <location>
        <begin position="101"/>
        <end position="119"/>
    </location>
</feature>
<feature type="transmembrane region" description="Helical" evidence="7">
    <location>
        <begin position="295"/>
        <end position="315"/>
    </location>
</feature>
<feature type="transmembrane region" description="Helical" evidence="7">
    <location>
        <begin position="165"/>
        <end position="185"/>
    </location>
</feature>
<feature type="transmembrane region" description="Helical" evidence="7">
    <location>
        <begin position="269"/>
        <end position="289"/>
    </location>
</feature>
<evidence type="ECO:0000259" key="8">
    <source>
        <dbReference type="PROSITE" id="PS50850"/>
    </source>
</evidence>
<dbReference type="InterPro" id="IPR020846">
    <property type="entry name" value="MFS_dom"/>
</dbReference>
<dbReference type="InterPro" id="IPR036259">
    <property type="entry name" value="MFS_trans_sf"/>
</dbReference>
<feature type="transmembrane region" description="Helical" evidence="7">
    <location>
        <begin position="12"/>
        <end position="34"/>
    </location>
</feature>
<dbReference type="PANTHER" id="PTHR23521:SF2">
    <property type="entry name" value="TRANSPORTER MFS SUPERFAMILY"/>
    <property type="match status" value="1"/>
</dbReference>
<evidence type="ECO:0000256" key="7">
    <source>
        <dbReference type="SAM" id="Phobius"/>
    </source>
</evidence>
<dbReference type="InterPro" id="IPR011701">
    <property type="entry name" value="MFS"/>
</dbReference>
<dbReference type="GO" id="GO:0005886">
    <property type="term" value="C:plasma membrane"/>
    <property type="evidence" value="ECO:0007669"/>
    <property type="project" value="UniProtKB-SubCell"/>
</dbReference>
<evidence type="ECO:0000313" key="9">
    <source>
        <dbReference type="EMBL" id="PSB03930.1"/>
    </source>
</evidence>
<accession>A0A2T1C6M7</accession>
<feature type="transmembrane region" description="Helical" evidence="7">
    <location>
        <begin position="239"/>
        <end position="257"/>
    </location>
</feature>
<dbReference type="InterPro" id="IPR047200">
    <property type="entry name" value="MFS_YcaD-like"/>
</dbReference>
<reference evidence="9 10" key="1">
    <citation type="submission" date="2018-02" db="EMBL/GenBank/DDBJ databases">
        <authorList>
            <person name="Cohen D.B."/>
            <person name="Kent A.D."/>
        </authorList>
    </citation>
    <scope>NUCLEOTIDE SEQUENCE [LARGE SCALE GENOMIC DNA]</scope>
    <source>
        <strain evidence="9 10">CCAP 1448/3</strain>
    </source>
</reference>
<dbReference type="Gene3D" id="1.20.1250.20">
    <property type="entry name" value="MFS general substrate transporter like domains"/>
    <property type="match status" value="2"/>
</dbReference>
<feature type="transmembrane region" description="Helical" evidence="7">
    <location>
        <begin position="357"/>
        <end position="376"/>
    </location>
</feature>
<reference evidence="9 10" key="2">
    <citation type="submission" date="2018-03" db="EMBL/GenBank/DDBJ databases">
        <title>The ancient ancestry and fast evolution of plastids.</title>
        <authorList>
            <person name="Moore K.R."/>
            <person name="Magnabosco C."/>
            <person name="Momper L."/>
            <person name="Gold D.A."/>
            <person name="Bosak T."/>
            <person name="Fournier G.P."/>
        </authorList>
    </citation>
    <scope>NUCLEOTIDE SEQUENCE [LARGE SCALE GENOMIC DNA]</scope>
    <source>
        <strain evidence="9 10">CCAP 1448/3</strain>
    </source>
</reference>
<dbReference type="SUPFAM" id="SSF103473">
    <property type="entry name" value="MFS general substrate transporter"/>
    <property type="match status" value="1"/>
</dbReference>
<feature type="transmembrane region" description="Helical" evidence="7">
    <location>
        <begin position="46"/>
        <end position="66"/>
    </location>
</feature>
<dbReference type="EMBL" id="PVWJ01000021">
    <property type="protein sequence ID" value="PSB03930.1"/>
    <property type="molecule type" value="Genomic_DNA"/>
</dbReference>
<keyword evidence="4 7" id="KW-0812">Transmembrane</keyword>
<evidence type="ECO:0000256" key="1">
    <source>
        <dbReference type="ARBA" id="ARBA00004651"/>
    </source>
</evidence>
<protein>
    <submittedName>
        <fullName evidence="9">MFS transporter</fullName>
    </submittedName>
</protein>
<comment type="subcellular location">
    <subcellularLocation>
        <location evidence="1">Cell membrane</location>
        <topology evidence="1">Multi-pass membrane protein</topology>
    </subcellularLocation>
</comment>
<dbReference type="CDD" id="cd17477">
    <property type="entry name" value="MFS_YcaD_like"/>
    <property type="match status" value="1"/>
</dbReference>
<dbReference type="PROSITE" id="PS50850">
    <property type="entry name" value="MFS"/>
    <property type="match status" value="1"/>
</dbReference>
<dbReference type="OrthoDB" id="478565at2"/>
<dbReference type="RefSeq" id="WP_106287765.1">
    <property type="nucleotide sequence ID" value="NZ_CAWNTC010000230.1"/>
</dbReference>
<dbReference type="Pfam" id="PF07690">
    <property type="entry name" value="MFS_1"/>
    <property type="match status" value="2"/>
</dbReference>
<keyword evidence="5 7" id="KW-1133">Transmembrane helix</keyword>
<evidence type="ECO:0000256" key="3">
    <source>
        <dbReference type="ARBA" id="ARBA00022475"/>
    </source>
</evidence>
<feature type="transmembrane region" description="Helical" evidence="7">
    <location>
        <begin position="78"/>
        <end position="95"/>
    </location>
</feature>
<dbReference type="AlphaFoldDB" id="A0A2T1C6M7"/>
<dbReference type="Proteomes" id="UP000238762">
    <property type="component" value="Unassembled WGS sequence"/>
</dbReference>
<comment type="caution">
    <text evidence="9">The sequence shown here is derived from an EMBL/GenBank/DDBJ whole genome shotgun (WGS) entry which is preliminary data.</text>
</comment>